<dbReference type="PROSITE" id="PS51755">
    <property type="entry name" value="OMPR_PHOB"/>
    <property type="match status" value="1"/>
</dbReference>
<dbReference type="InterPro" id="IPR001867">
    <property type="entry name" value="OmpR/PhoB-type_DNA-bd"/>
</dbReference>
<dbReference type="Gene3D" id="3.40.50.2300">
    <property type="match status" value="1"/>
</dbReference>
<evidence type="ECO:0000313" key="4">
    <source>
        <dbReference type="EMBL" id="UZP73905.1"/>
    </source>
</evidence>
<evidence type="ECO:0000256" key="2">
    <source>
        <dbReference type="PROSITE-ProRule" id="PRU01091"/>
    </source>
</evidence>
<dbReference type="SMART" id="SM00862">
    <property type="entry name" value="Trans_reg_C"/>
    <property type="match status" value="1"/>
</dbReference>
<dbReference type="InterPro" id="IPR036388">
    <property type="entry name" value="WH-like_DNA-bd_sf"/>
</dbReference>
<evidence type="ECO:0000259" key="3">
    <source>
        <dbReference type="PROSITE" id="PS51755"/>
    </source>
</evidence>
<evidence type="ECO:0000313" key="5">
    <source>
        <dbReference type="Proteomes" id="UP001317963"/>
    </source>
</evidence>
<feature type="domain" description="OmpR/PhoB-type" evidence="3">
    <location>
        <begin position="142"/>
        <end position="242"/>
    </location>
</feature>
<dbReference type="CDD" id="cd00383">
    <property type="entry name" value="trans_reg_C"/>
    <property type="match status" value="1"/>
</dbReference>
<dbReference type="Proteomes" id="UP001317963">
    <property type="component" value="Chromosome"/>
</dbReference>
<dbReference type="InterPro" id="IPR011006">
    <property type="entry name" value="CheY-like_superfamily"/>
</dbReference>
<reference evidence="4 5" key="1">
    <citation type="submission" date="2019-02" db="EMBL/GenBank/DDBJ databases">
        <title>Halieaceae_genomes.</title>
        <authorList>
            <person name="Li S.-H."/>
        </authorList>
    </citation>
    <scope>NUCLEOTIDE SEQUENCE [LARGE SCALE GENOMIC DNA]</scope>
    <source>
        <strain evidence="4 5">JH123</strain>
    </source>
</reference>
<dbReference type="SUPFAM" id="SSF52172">
    <property type="entry name" value="CheY-like"/>
    <property type="match status" value="1"/>
</dbReference>
<dbReference type="InterPro" id="IPR016032">
    <property type="entry name" value="Sig_transdc_resp-reg_C-effctor"/>
</dbReference>
<name>A0ABY6Q4J3_9GAMM</name>
<dbReference type="EMBL" id="CP036501">
    <property type="protein sequence ID" value="UZP73905.1"/>
    <property type="molecule type" value="Genomic_DNA"/>
</dbReference>
<dbReference type="Gene3D" id="1.10.10.10">
    <property type="entry name" value="Winged helix-like DNA-binding domain superfamily/Winged helix DNA-binding domain"/>
    <property type="match status" value="1"/>
</dbReference>
<evidence type="ECO:0000256" key="1">
    <source>
        <dbReference type="ARBA" id="ARBA00023125"/>
    </source>
</evidence>
<feature type="DNA-binding region" description="OmpR/PhoB-type" evidence="2">
    <location>
        <begin position="142"/>
        <end position="242"/>
    </location>
</feature>
<keyword evidence="1 2" id="KW-0238">DNA-binding</keyword>
<dbReference type="RefSeq" id="WP_279242706.1">
    <property type="nucleotide sequence ID" value="NZ_CP036501.1"/>
</dbReference>
<proteinExistence type="predicted"/>
<protein>
    <submittedName>
        <fullName evidence="4">Response regulator transcription factor</fullName>
    </submittedName>
</protein>
<accession>A0ABY6Q4J3</accession>
<sequence>MNQSSNKPSALLVVSDNFLAKQLTDSLHILGYKTVRAALARDCYSAWSSPERFSICLIDQHLADQPGQVVAKYLAENRAKNVVLFGKLDNAENRLSLYQAGVSLILRDPDGTAEIVAAMSSMATPAQTPVTKRASVVSFPSKTSGTNVPWQVKALQRELVAPSGQVVALTRNEVKVCCALADSSSEPTNREALTRALYGRFDSSANRALDAVIKRLRQKIVANVSAVDPITTHYGEGHRFTAPIIAVNQ</sequence>
<dbReference type="SUPFAM" id="SSF46894">
    <property type="entry name" value="C-terminal effector domain of the bipartite response regulators"/>
    <property type="match status" value="1"/>
</dbReference>
<gene>
    <name evidence="4" type="ORF">E0F26_03715</name>
</gene>
<keyword evidence="5" id="KW-1185">Reference proteome</keyword>
<dbReference type="Pfam" id="PF00486">
    <property type="entry name" value="Trans_reg_C"/>
    <property type="match status" value="1"/>
</dbReference>
<organism evidence="4 5">
    <name type="scientific">Candidatus Paraluminiphilus aquimaris</name>
    <dbReference type="NCBI Taxonomy" id="2518994"/>
    <lineage>
        <taxon>Bacteria</taxon>
        <taxon>Pseudomonadati</taxon>
        <taxon>Pseudomonadota</taxon>
        <taxon>Gammaproteobacteria</taxon>
        <taxon>Cellvibrionales</taxon>
        <taxon>Halieaceae</taxon>
        <taxon>Candidatus Paraluminiphilus</taxon>
    </lineage>
</organism>